<feature type="transmembrane region" description="Helical" evidence="1">
    <location>
        <begin position="357"/>
        <end position="377"/>
    </location>
</feature>
<dbReference type="SUPFAM" id="SSF82693">
    <property type="entry name" value="Multidrug efflux transporter AcrB pore domain, PN1, PN2, PC1 and PC2 subdomains"/>
    <property type="match status" value="3"/>
</dbReference>
<gene>
    <name evidence="2" type="ORF">LCGC14_1590270</name>
</gene>
<dbReference type="SUPFAM" id="SSF82714">
    <property type="entry name" value="Multidrug efflux transporter AcrB TolC docking domain, DN and DC subdomains"/>
    <property type="match status" value="1"/>
</dbReference>
<dbReference type="GO" id="GO:0042910">
    <property type="term" value="F:xenobiotic transmembrane transporter activity"/>
    <property type="evidence" value="ECO:0007669"/>
    <property type="project" value="TreeGrafter"/>
</dbReference>
<organism evidence="2">
    <name type="scientific">marine sediment metagenome</name>
    <dbReference type="NCBI Taxonomy" id="412755"/>
    <lineage>
        <taxon>unclassified sequences</taxon>
        <taxon>metagenomes</taxon>
        <taxon>ecological metagenomes</taxon>
    </lineage>
</organism>
<dbReference type="Gene3D" id="1.20.1640.10">
    <property type="entry name" value="Multidrug efflux transporter AcrB transmembrane domain"/>
    <property type="match status" value="2"/>
</dbReference>
<reference evidence="2" key="1">
    <citation type="journal article" date="2015" name="Nature">
        <title>Complex archaea that bridge the gap between prokaryotes and eukaryotes.</title>
        <authorList>
            <person name="Spang A."/>
            <person name="Saw J.H."/>
            <person name="Jorgensen S.L."/>
            <person name="Zaremba-Niedzwiedzka K."/>
            <person name="Martijn J."/>
            <person name="Lind A.E."/>
            <person name="van Eijk R."/>
            <person name="Schleper C."/>
            <person name="Guy L."/>
            <person name="Ettema T.J."/>
        </authorList>
    </citation>
    <scope>NUCLEOTIDE SEQUENCE</scope>
</reference>
<dbReference type="PANTHER" id="PTHR32063:SF24">
    <property type="entry name" value="CATION EFFLUX SYSTEM (ACRB_ACRD_ACRF FAMILY)"/>
    <property type="match status" value="1"/>
</dbReference>
<dbReference type="Gene3D" id="3.30.70.1320">
    <property type="entry name" value="Multidrug efflux transporter AcrB pore domain like"/>
    <property type="match status" value="1"/>
</dbReference>
<dbReference type="EMBL" id="LAZR01012617">
    <property type="protein sequence ID" value="KKM25905.1"/>
    <property type="molecule type" value="Genomic_DNA"/>
</dbReference>
<keyword evidence="1" id="KW-1133">Transmembrane helix</keyword>
<dbReference type="InterPro" id="IPR001036">
    <property type="entry name" value="Acrflvin-R"/>
</dbReference>
<feature type="transmembrane region" description="Helical" evidence="1">
    <location>
        <begin position="383"/>
        <end position="410"/>
    </location>
</feature>
<comment type="caution">
    <text evidence="2">The sequence shown here is derived from an EMBL/GenBank/DDBJ whole genome shotgun (WGS) entry which is preliminary data.</text>
</comment>
<keyword evidence="1" id="KW-0812">Transmembrane</keyword>
<evidence type="ECO:0000256" key="1">
    <source>
        <dbReference type="SAM" id="Phobius"/>
    </source>
</evidence>
<sequence length="634" mass="71073">MKISRKAVDKPVLVTLITFILVILGIIGLRTLPLEEYPKINVPWIVVAIPYPGAAAEDIEQQVTIKVDEKLNSIKHLKRLLSFAREGASVHVIELYEKADKQDALNEVKEKVDQIKREFPEDVEEPLIEDIAFDSVPIILVNVTGEVDPQILKEIAKDIKIEIEAVSGVREVAFYGGLEQEVQVQVDPRKMEQYHLSYSMLITALQQQNANLPGGYLKLNSYEYLVRTEGKFNNVQDIGSTVVAVKAGHPIFLSEVAEIKDTHKKINTYSRYNGIPSVSLVAYKQTEINTMKTTRAIKQIAAEYNARMPEVVQITTTMDKGDDISLMVKQLSSNAFYGLLFVLFTLMIFMGLRNSILIAVAIPFSLLVGFLFMWLAGFSLNMITMFSLILIIGLVVDGAMIVGENIYYYLEKGLNPVDASKKGISEVGTAVISADLTTISAFFPMIFIAGIMGQIMSFMPYVVIFALAGSIIIDHLTLPMIASKYMRPSKKDKQMKRFARIFFIGDRLFRFLTRYYKPLLRWAIFHRKTVVSAALLTFFIALFIIGAGVIKVDFFPKEDMGRFNINFELPMGTTIEKTNRIGQQIERLIANIPEVKEYVSTIGDTEMILSDLAETAGSSSGPEFGKIIINIGYD</sequence>
<feature type="transmembrane region" description="Helical" evidence="1">
    <location>
        <begin position="458"/>
        <end position="478"/>
    </location>
</feature>
<feature type="transmembrane region" description="Helical" evidence="1">
    <location>
        <begin position="431"/>
        <end position="452"/>
    </location>
</feature>
<feature type="non-terminal residue" evidence="2">
    <location>
        <position position="634"/>
    </location>
</feature>
<accession>A0A0F9LEN0</accession>
<dbReference type="AlphaFoldDB" id="A0A0F9LEN0"/>
<dbReference type="GO" id="GO:0005886">
    <property type="term" value="C:plasma membrane"/>
    <property type="evidence" value="ECO:0007669"/>
    <property type="project" value="TreeGrafter"/>
</dbReference>
<dbReference type="PANTHER" id="PTHR32063">
    <property type="match status" value="1"/>
</dbReference>
<evidence type="ECO:0008006" key="3">
    <source>
        <dbReference type="Google" id="ProtNLM"/>
    </source>
</evidence>
<feature type="transmembrane region" description="Helical" evidence="1">
    <location>
        <begin position="335"/>
        <end position="352"/>
    </location>
</feature>
<feature type="transmembrane region" description="Helical" evidence="1">
    <location>
        <begin position="12"/>
        <end position="32"/>
    </location>
</feature>
<dbReference type="Gene3D" id="3.30.70.1430">
    <property type="entry name" value="Multidrug efflux transporter AcrB pore domain"/>
    <property type="match status" value="2"/>
</dbReference>
<feature type="transmembrane region" description="Helical" evidence="1">
    <location>
        <begin position="529"/>
        <end position="550"/>
    </location>
</feature>
<dbReference type="Pfam" id="PF00873">
    <property type="entry name" value="ACR_tran"/>
    <property type="match status" value="1"/>
</dbReference>
<protein>
    <recommendedName>
        <fullName evidence="3">SSD domain-containing protein</fullName>
    </recommendedName>
</protein>
<proteinExistence type="predicted"/>
<dbReference type="SUPFAM" id="SSF82866">
    <property type="entry name" value="Multidrug efflux transporter AcrB transmembrane domain"/>
    <property type="match status" value="1"/>
</dbReference>
<evidence type="ECO:0000313" key="2">
    <source>
        <dbReference type="EMBL" id="KKM25905.1"/>
    </source>
</evidence>
<dbReference type="InterPro" id="IPR027463">
    <property type="entry name" value="AcrB_DN_DC_subdom"/>
</dbReference>
<name>A0A0F9LEN0_9ZZZZ</name>
<dbReference type="Gene3D" id="3.30.2090.10">
    <property type="entry name" value="Multidrug efflux transporter AcrB TolC docking domain, DN and DC subdomains"/>
    <property type="match status" value="1"/>
</dbReference>
<keyword evidence="1" id="KW-0472">Membrane</keyword>
<dbReference type="PRINTS" id="PR00702">
    <property type="entry name" value="ACRIFLAVINRP"/>
</dbReference>